<dbReference type="Proteomes" id="UP000265663">
    <property type="component" value="Unassembled WGS sequence"/>
</dbReference>
<evidence type="ECO:0000256" key="1">
    <source>
        <dbReference type="SAM" id="MobiDB-lite"/>
    </source>
</evidence>
<protein>
    <submittedName>
        <fullName evidence="2">Dimethylglycine oxidase</fullName>
    </submittedName>
</protein>
<feature type="compositionally biased region" description="Pro residues" evidence="1">
    <location>
        <begin position="163"/>
        <end position="173"/>
    </location>
</feature>
<proteinExistence type="predicted"/>
<dbReference type="OrthoDB" id="5367448at2759"/>
<organism evidence="2 3">
    <name type="scientific">Pyrenophora seminiperda CCB06</name>
    <dbReference type="NCBI Taxonomy" id="1302712"/>
    <lineage>
        <taxon>Eukaryota</taxon>
        <taxon>Fungi</taxon>
        <taxon>Dikarya</taxon>
        <taxon>Ascomycota</taxon>
        <taxon>Pezizomycotina</taxon>
        <taxon>Dothideomycetes</taxon>
        <taxon>Pleosporomycetidae</taxon>
        <taxon>Pleosporales</taxon>
        <taxon>Pleosporineae</taxon>
        <taxon>Pleosporaceae</taxon>
        <taxon>Pyrenophora</taxon>
    </lineage>
</organism>
<sequence length="283" mass="31946">MLIQPLPTTPMSVRRALAPRSIHLRIVPRPANLSESRELFRVLQRICAYVFAVLHPYYRVGWLTTDGQYEYQNPADNVALAIYSDQSSAQRALDASPIRFALENVTTHPGPSTNVPVIPAEDDADDAAVPTPQSAPNTGVEEILRPSKLLTRTVTTPRNVKPAPTPPPMPFEPPSARVQKKTTKWFQVTVDRSRAVHQDYIERQPYWKQFHPMKSMAQADLAKAVPHIGLSDVSKRPPNAHRTPNRVLRTLHDYVETMMPTLRQIVEGGERERQFVEKRAGRS</sequence>
<evidence type="ECO:0000313" key="2">
    <source>
        <dbReference type="EMBL" id="RMZ73750.1"/>
    </source>
</evidence>
<keyword evidence="3" id="KW-1185">Reference proteome</keyword>
<name>A0A3M7MGZ5_9PLEO</name>
<dbReference type="AlphaFoldDB" id="A0A3M7MGZ5"/>
<dbReference type="EMBL" id="KE747843">
    <property type="protein sequence ID" value="RMZ73750.1"/>
    <property type="molecule type" value="Genomic_DNA"/>
</dbReference>
<evidence type="ECO:0000313" key="3">
    <source>
        <dbReference type="Proteomes" id="UP000265663"/>
    </source>
</evidence>
<feature type="region of interest" description="Disordered" evidence="1">
    <location>
        <begin position="157"/>
        <end position="180"/>
    </location>
</feature>
<gene>
    <name evidence="2" type="ORF">GMOD_00004538</name>
</gene>
<reference evidence="2 3" key="1">
    <citation type="journal article" date="2014" name="PLoS ONE">
        <title>De novo Genome Assembly of the Fungal Plant Pathogen Pyrenophora semeniperda.</title>
        <authorList>
            <person name="Soliai M.M."/>
            <person name="Meyer S.E."/>
            <person name="Udall J.A."/>
            <person name="Elzinga D.E."/>
            <person name="Hermansen R.A."/>
            <person name="Bodily P.M."/>
            <person name="Hart A.A."/>
            <person name="Coleman C.E."/>
        </authorList>
    </citation>
    <scope>NUCLEOTIDE SEQUENCE [LARGE SCALE GENOMIC DNA]</scope>
    <source>
        <strain evidence="2 3">CCB06</strain>
        <tissue evidence="2">Mycelium</tissue>
    </source>
</reference>
<accession>A0A3M7MGZ5</accession>